<proteinExistence type="predicted"/>
<accession>A0A5B3FPE4</accession>
<dbReference type="EMBL" id="VVXK01000066">
    <property type="protein sequence ID" value="KAA2363050.1"/>
    <property type="molecule type" value="Genomic_DNA"/>
</dbReference>
<keyword evidence="1" id="KW-0808">Transferase</keyword>
<name>A0A5B3FPE4_9BACT</name>
<sequence length="66" mass="7346">YRLYAASAILNQEDSDAKPGASATQLPETSFPGFEGAGTFSQAEIDWEEFDSVVYNLEKIEEFLHN</sequence>
<dbReference type="Proteomes" id="UP000323567">
    <property type="component" value="Unassembled WGS sequence"/>
</dbReference>
<evidence type="ECO:0000313" key="1">
    <source>
        <dbReference type="EMBL" id="KAA2363050.1"/>
    </source>
</evidence>
<dbReference type="GO" id="GO:0016740">
    <property type="term" value="F:transferase activity"/>
    <property type="evidence" value="ECO:0007669"/>
    <property type="project" value="UniProtKB-KW"/>
</dbReference>
<evidence type="ECO:0000313" key="2">
    <source>
        <dbReference type="Proteomes" id="UP000323567"/>
    </source>
</evidence>
<dbReference type="AlphaFoldDB" id="A0A5B3FPE4"/>
<protein>
    <submittedName>
        <fullName evidence="1">Transferase</fullName>
    </submittedName>
</protein>
<comment type="caution">
    <text evidence="1">The sequence shown here is derived from an EMBL/GenBank/DDBJ whole genome shotgun (WGS) entry which is preliminary data.</text>
</comment>
<gene>
    <name evidence="1" type="ORF">F2Y13_16185</name>
</gene>
<reference evidence="1 2" key="1">
    <citation type="journal article" date="2019" name="Nat. Med.">
        <title>A library of human gut bacterial isolates paired with longitudinal multiomics data enables mechanistic microbiome research.</title>
        <authorList>
            <person name="Poyet M."/>
            <person name="Groussin M."/>
            <person name="Gibbons S.M."/>
            <person name="Avila-Pacheco J."/>
            <person name="Jiang X."/>
            <person name="Kearney S.M."/>
            <person name="Perrotta A.R."/>
            <person name="Berdy B."/>
            <person name="Zhao S."/>
            <person name="Lieberman T.D."/>
            <person name="Swanson P.K."/>
            <person name="Smith M."/>
            <person name="Roesemann S."/>
            <person name="Alexander J.E."/>
            <person name="Rich S.A."/>
            <person name="Livny J."/>
            <person name="Vlamakis H."/>
            <person name="Clish C."/>
            <person name="Bullock K."/>
            <person name="Deik A."/>
            <person name="Scott J."/>
            <person name="Pierce K.A."/>
            <person name="Xavier R.J."/>
            <person name="Alm E.J."/>
        </authorList>
    </citation>
    <scope>NUCLEOTIDE SEQUENCE [LARGE SCALE GENOMIC DNA]</scope>
    <source>
        <strain evidence="1 2">BIOML-A2</strain>
    </source>
</reference>
<organism evidence="1 2">
    <name type="scientific">Alistipes shahii</name>
    <dbReference type="NCBI Taxonomy" id="328814"/>
    <lineage>
        <taxon>Bacteria</taxon>
        <taxon>Pseudomonadati</taxon>
        <taxon>Bacteroidota</taxon>
        <taxon>Bacteroidia</taxon>
        <taxon>Bacteroidales</taxon>
        <taxon>Rikenellaceae</taxon>
        <taxon>Alistipes</taxon>
    </lineage>
</organism>
<feature type="non-terminal residue" evidence="1">
    <location>
        <position position="1"/>
    </location>
</feature>